<dbReference type="PRINTS" id="PR00714">
    <property type="entry name" value="MAN6PISMRASE"/>
</dbReference>
<evidence type="ECO:0000259" key="8">
    <source>
        <dbReference type="Pfam" id="PF20511"/>
    </source>
</evidence>
<dbReference type="InterPro" id="IPR011051">
    <property type="entry name" value="RmlC_Cupin_sf"/>
</dbReference>
<proteinExistence type="inferred from homology"/>
<evidence type="ECO:0000313" key="9">
    <source>
        <dbReference type="EMBL" id="GAA3385602.1"/>
    </source>
</evidence>
<evidence type="ECO:0000256" key="2">
    <source>
        <dbReference type="ARBA" id="ARBA00001947"/>
    </source>
</evidence>
<evidence type="ECO:0000256" key="5">
    <source>
        <dbReference type="ARBA" id="ARBA00022723"/>
    </source>
</evidence>
<accession>A0ABP6SUD9</accession>
<dbReference type="CDD" id="cd07011">
    <property type="entry name" value="cupin_PMI_type_I_N"/>
    <property type="match status" value="1"/>
</dbReference>
<evidence type="ECO:0000256" key="3">
    <source>
        <dbReference type="ARBA" id="ARBA00010772"/>
    </source>
</evidence>
<dbReference type="Gene3D" id="1.10.441.10">
    <property type="entry name" value="Phosphomannose Isomerase, domain 2"/>
    <property type="match status" value="1"/>
</dbReference>
<evidence type="ECO:0000313" key="10">
    <source>
        <dbReference type="Proteomes" id="UP001501676"/>
    </source>
</evidence>
<dbReference type="SUPFAM" id="SSF51182">
    <property type="entry name" value="RmlC-like cupins"/>
    <property type="match status" value="1"/>
</dbReference>
<protein>
    <recommendedName>
        <fullName evidence="4">mannose-6-phosphate isomerase</fullName>
        <ecNumber evidence="4">5.3.1.8</ecNumber>
    </recommendedName>
</protein>
<dbReference type="PANTHER" id="PTHR10309:SF0">
    <property type="entry name" value="MANNOSE-6-PHOSPHATE ISOMERASE"/>
    <property type="match status" value="1"/>
</dbReference>
<keyword evidence="7 9" id="KW-0413">Isomerase</keyword>
<gene>
    <name evidence="9" type="primary">manA</name>
    <name evidence="9" type="ORF">GCM10020369_19740</name>
</gene>
<comment type="cofactor">
    <cofactor evidence="2">
        <name>Zn(2+)</name>
        <dbReference type="ChEBI" id="CHEBI:29105"/>
    </cofactor>
</comment>
<dbReference type="Proteomes" id="UP001501676">
    <property type="component" value="Unassembled WGS sequence"/>
</dbReference>
<sequence>MELLTNPIRTYAWGSTSAIARVQGRPVPSREPEAELWMGGHPSAPSRLIRDGAEHGLDALVAADPAGELGASVAAAHGARMPFLLKLLAAETPLSLQAHPSEDQARTGFAAAEAAGLAAGDPRRSYVDPNHKPELICAVGEFSALCGFRSVERSVAVLAPVVSAVPALKPLLDGLRLTPDGGGLRTFVAGLFALPDADQVAVAFADACRAVIGESPDYRLAVELADQFPGDIGVVLALLLNHLVLAPGEAMFLPAGVLHAYLHGVGVEVMACSDNVLRGGLTPKHVDVPELLRVVRFEVMPPEPFPAVEAGPGVRVWAPPVPEFVLTRVVLDEAGGRASLAGDGPRILFCLEGAVTVDDGTDPAELRGGQAGYVSAGHRDVTLTGTGTVFQATTGSE</sequence>
<organism evidence="9 10">
    <name type="scientific">Cryptosporangium minutisporangium</name>
    <dbReference type="NCBI Taxonomy" id="113569"/>
    <lineage>
        <taxon>Bacteria</taxon>
        <taxon>Bacillati</taxon>
        <taxon>Actinomycetota</taxon>
        <taxon>Actinomycetes</taxon>
        <taxon>Cryptosporangiales</taxon>
        <taxon>Cryptosporangiaceae</taxon>
        <taxon>Cryptosporangium</taxon>
    </lineage>
</organism>
<dbReference type="InterPro" id="IPR001250">
    <property type="entry name" value="Man6P_Isoase-1"/>
</dbReference>
<keyword evidence="6" id="KW-0862">Zinc</keyword>
<comment type="similarity">
    <text evidence="3">Belongs to the mannose-6-phosphate isomerase type 1 family.</text>
</comment>
<dbReference type="InterPro" id="IPR014710">
    <property type="entry name" value="RmlC-like_jellyroll"/>
</dbReference>
<dbReference type="InterPro" id="IPR018050">
    <property type="entry name" value="Pmannose_isomerase-type1_CS"/>
</dbReference>
<feature type="domain" description="Phosphomannose isomerase type I catalytic" evidence="8">
    <location>
        <begin position="4"/>
        <end position="150"/>
    </location>
</feature>
<dbReference type="GO" id="GO:0016853">
    <property type="term" value="F:isomerase activity"/>
    <property type="evidence" value="ECO:0007669"/>
    <property type="project" value="UniProtKB-KW"/>
</dbReference>
<dbReference type="Pfam" id="PF20511">
    <property type="entry name" value="PMI_typeI_cat"/>
    <property type="match status" value="1"/>
</dbReference>
<comment type="catalytic activity">
    <reaction evidence="1">
        <text>D-mannose 6-phosphate = D-fructose 6-phosphate</text>
        <dbReference type="Rhea" id="RHEA:12356"/>
        <dbReference type="ChEBI" id="CHEBI:58735"/>
        <dbReference type="ChEBI" id="CHEBI:61527"/>
        <dbReference type="EC" id="5.3.1.8"/>
    </reaction>
</comment>
<evidence type="ECO:0000256" key="7">
    <source>
        <dbReference type="ARBA" id="ARBA00023235"/>
    </source>
</evidence>
<dbReference type="EMBL" id="BAAAYN010000012">
    <property type="protein sequence ID" value="GAA3385602.1"/>
    <property type="molecule type" value="Genomic_DNA"/>
</dbReference>
<comment type="caution">
    <text evidence="9">The sequence shown here is derived from an EMBL/GenBank/DDBJ whole genome shotgun (WGS) entry which is preliminary data.</text>
</comment>
<dbReference type="PANTHER" id="PTHR10309">
    <property type="entry name" value="MANNOSE-6-PHOSPHATE ISOMERASE"/>
    <property type="match status" value="1"/>
</dbReference>
<dbReference type="PIRSF" id="PIRSF001480">
    <property type="entry name" value="Mannose-6-phosphate_isomerase"/>
    <property type="match status" value="1"/>
</dbReference>
<reference evidence="10" key="1">
    <citation type="journal article" date="2019" name="Int. J. Syst. Evol. Microbiol.">
        <title>The Global Catalogue of Microorganisms (GCM) 10K type strain sequencing project: providing services to taxonomists for standard genome sequencing and annotation.</title>
        <authorList>
            <consortium name="The Broad Institute Genomics Platform"/>
            <consortium name="The Broad Institute Genome Sequencing Center for Infectious Disease"/>
            <person name="Wu L."/>
            <person name="Ma J."/>
        </authorList>
    </citation>
    <scope>NUCLEOTIDE SEQUENCE [LARGE SCALE GENOMIC DNA]</scope>
    <source>
        <strain evidence="10">JCM 9458</strain>
    </source>
</reference>
<evidence type="ECO:0000256" key="6">
    <source>
        <dbReference type="ARBA" id="ARBA00022833"/>
    </source>
</evidence>
<evidence type="ECO:0000256" key="4">
    <source>
        <dbReference type="ARBA" id="ARBA00011956"/>
    </source>
</evidence>
<name>A0ABP6SUD9_9ACTN</name>
<dbReference type="PROSITE" id="PS00965">
    <property type="entry name" value="PMI_I_1"/>
    <property type="match status" value="1"/>
</dbReference>
<dbReference type="Gene3D" id="2.60.120.10">
    <property type="entry name" value="Jelly Rolls"/>
    <property type="match status" value="2"/>
</dbReference>
<dbReference type="InterPro" id="IPR046457">
    <property type="entry name" value="PMI_typeI_cat"/>
</dbReference>
<dbReference type="EC" id="5.3.1.8" evidence="4"/>
<evidence type="ECO:0000256" key="1">
    <source>
        <dbReference type="ARBA" id="ARBA00000757"/>
    </source>
</evidence>
<dbReference type="NCBIfam" id="TIGR00218">
    <property type="entry name" value="manA"/>
    <property type="match status" value="1"/>
</dbReference>
<keyword evidence="10" id="KW-1185">Reference proteome</keyword>
<keyword evidence="5" id="KW-0479">Metal-binding</keyword>
<dbReference type="RefSeq" id="WP_345727712.1">
    <property type="nucleotide sequence ID" value="NZ_BAAAYN010000012.1"/>
</dbReference>
<dbReference type="InterPro" id="IPR016305">
    <property type="entry name" value="Mannose-6-P_Isomerase"/>
</dbReference>